<evidence type="ECO:0000256" key="2">
    <source>
        <dbReference type="ARBA" id="ARBA00022692"/>
    </source>
</evidence>
<name>A0A6A3CDJ1_HIBSY</name>
<dbReference type="GO" id="GO:0005783">
    <property type="term" value="C:endoplasmic reticulum"/>
    <property type="evidence" value="ECO:0007669"/>
    <property type="project" value="TreeGrafter"/>
</dbReference>
<keyword evidence="2" id="KW-0812">Transmembrane</keyword>
<keyword evidence="6" id="KW-1185">Reference proteome</keyword>
<dbReference type="GO" id="GO:0072659">
    <property type="term" value="P:protein localization to plasma membrane"/>
    <property type="evidence" value="ECO:0007669"/>
    <property type="project" value="TreeGrafter"/>
</dbReference>
<reference evidence="5" key="1">
    <citation type="submission" date="2019-09" db="EMBL/GenBank/DDBJ databases">
        <title>Draft genome information of white flower Hibiscus syriacus.</title>
        <authorList>
            <person name="Kim Y.-M."/>
        </authorList>
    </citation>
    <scope>NUCLEOTIDE SEQUENCE [LARGE SCALE GENOMIC DNA]</scope>
    <source>
        <strain evidence="5">YM2019G1</strain>
    </source>
</reference>
<organism evidence="5 6">
    <name type="scientific">Hibiscus syriacus</name>
    <name type="common">Rose of Sharon</name>
    <dbReference type="NCBI Taxonomy" id="106335"/>
    <lineage>
        <taxon>Eukaryota</taxon>
        <taxon>Viridiplantae</taxon>
        <taxon>Streptophyta</taxon>
        <taxon>Embryophyta</taxon>
        <taxon>Tracheophyta</taxon>
        <taxon>Spermatophyta</taxon>
        <taxon>Magnoliopsida</taxon>
        <taxon>eudicotyledons</taxon>
        <taxon>Gunneridae</taxon>
        <taxon>Pentapetalae</taxon>
        <taxon>rosids</taxon>
        <taxon>malvids</taxon>
        <taxon>Malvales</taxon>
        <taxon>Malvaceae</taxon>
        <taxon>Malvoideae</taxon>
        <taxon>Hibiscus</taxon>
    </lineage>
</organism>
<evidence type="ECO:0000313" key="6">
    <source>
        <dbReference type="Proteomes" id="UP000436088"/>
    </source>
</evidence>
<dbReference type="InterPro" id="IPR009447">
    <property type="entry name" value="PIGW/GWT1"/>
</dbReference>
<sequence>MKRNSEILTLLIDRHVERISRRMCNLAYVTWVVAQNLQLLTIRLLADNVVGIKVLALERAFDRKSADGAGKLICGYHICVIIIGCFDPGFLFFDLVCCHGAPRFFWH</sequence>
<keyword evidence="3" id="KW-1133">Transmembrane helix</keyword>
<proteinExistence type="predicted"/>
<comment type="subcellular location">
    <subcellularLocation>
        <location evidence="1">Membrane</location>
        <topology evidence="1">Multi-pass membrane protein</topology>
    </subcellularLocation>
</comment>
<evidence type="ECO:0000256" key="1">
    <source>
        <dbReference type="ARBA" id="ARBA00004141"/>
    </source>
</evidence>
<dbReference type="PANTHER" id="PTHR20661:SF0">
    <property type="entry name" value="PHOSPHATIDYLINOSITOL-GLYCAN BIOSYNTHESIS CLASS W PROTEIN"/>
    <property type="match status" value="1"/>
</dbReference>
<dbReference type="EMBL" id="VEPZ02000325">
    <property type="protein sequence ID" value="KAE8726836.1"/>
    <property type="molecule type" value="Genomic_DNA"/>
</dbReference>
<dbReference type="GO" id="GO:0006506">
    <property type="term" value="P:GPI anchor biosynthetic process"/>
    <property type="evidence" value="ECO:0007669"/>
    <property type="project" value="InterPro"/>
</dbReference>
<protein>
    <submittedName>
        <fullName evidence="5">Uncharacterized protein</fullName>
    </submittedName>
</protein>
<dbReference type="AlphaFoldDB" id="A0A6A3CDJ1"/>
<dbReference type="Pfam" id="PF06423">
    <property type="entry name" value="GWT1"/>
    <property type="match status" value="1"/>
</dbReference>
<dbReference type="Proteomes" id="UP000436088">
    <property type="component" value="Unassembled WGS sequence"/>
</dbReference>
<evidence type="ECO:0000313" key="5">
    <source>
        <dbReference type="EMBL" id="KAE8726836.1"/>
    </source>
</evidence>
<gene>
    <name evidence="5" type="ORF">F3Y22_tig00005974pilonHSYRG00060</name>
</gene>
<accession>A0A6A3CDJ1</accession>
<dbReference type="GO" id="GO:0032216">
    <property type="term" value="F:glucosaminyl-phosphatidylinositol O-acyltransferase activity"/>
    <property type="evidence" value="ECO:0007669"/>
    <property type="project" value="TreeGrafter"/>
</dbReference>
<evidence type="ECO:0000256" key="3">
    <source>
        <dbReference type="ARBA" id="ARBA00022989"/>
    </source>
</evidence>
<dbReference type="PANTHER" id="PTHR20661">
    <property type="entry name" value="PHOSPHATIDYLINOSITOL-GLYCAN BIOSYNTHESIS CLASS W PROTEIN"/>
    <property type="match status" value="1"/>
</dbReference>
<comment type="caution">
    <text evidence="5">The sequence shown here is derived from an EMBL/GenBank/DDBJ whole genome shotgun (WGS) entry which is preliminary data.</text>
</comment>
<evidence type="ECO:0000256" key="4">
    <source>
        <dbReference type="ARBA" id="ARBA00023136"/>
    </source>
</evidence>
<keyword evidence="4" id="KW-0472">Membrane</keyword>
<dbReference type="GO" id="GO:0016020">
    <property type="term" value="C:membrane"/>
    <property type="evidence" value="ECO:0007669"/>
    <property type="project" value="UniProtKB-SubCell"/>
</dbReference>